<dbReference type="EMBL" id="JAAPAO010000067">
    <property type="protein sequence ID" value="KAF4674235.1"/>
    <property type="molecule type" value="Genomic_DNA"/>
</dbReference>
<dbReference type="PANTHER" id="PTHR21228:SF40">
    <property type="entry name" value="LD45607P"/>
    <property type="match status" value="1"/>
</dbReference>
<dbReference type="Proteomes" id="UP000591131">
    <property type="component" value="Unassembled WGS sequence"/>
</dbReference>
<organism evidence="1 2">
    <name type="scientific">Perkinsus chesapeaki</name>
    <name type="common">Clam parasite</name>
    <name type="synonym">Perkinsus andrewsi</name>
    <dbReference type="NCBI Taxonomy" id="330153"/>
    <lineage>
        <taxon>Eukaryota</taxon>
        <taxon>Sar</taxon>
        <taxon>Alveolata</taxon>
        <taxon>Perkinsozoa</taxon>
        <taxon>Perkinsea</taxon>
        <taxon>Perkinsida</taxon>
        <taxon>Perkinsidae</taxon>
        <taxon>Perkinsus</taxon>
    </lineage>
</organism>
<evidence type="ECO:0000313" key="1">
    <source>
        <dbReference type="EMBL" id="KAF4674235.1"/>
    </source>
</evidence>
<protein>
    <submittedName>
        <fullName evidence="1">Uncharacterized protein</fullName>
    </submittedName>
</protein>
<dbReference type="GO" id="GO:0044528">
    <property type="term" value="P:regulation of mitochondrial mRNA stability"/>
    <property type="evidence" value="ECO:0007669"/>
    <property type="project" value="TreeGrafter"/>
</dbReference>
<gene>
    <name evidence="1" type="ORF">FOL47_009515</name>
</gene>
<name>A0A7J6MRN7_PERCH</name>
<reference evidence="1 2" key="1">
    <citation type="submission" date="2020-04" db="EMBL/GenBank/DDBJ databases">
        <title>Perkinsus chesapeaki whole genome sequence.</title>
        <authorList>
            <person name="Bogema D.R."/>
        </authorList>
    </citation>
    <scope>NUCLEOTIDE SEQUENCE [LARGE SCALE GENOMIC DNA]</scope>
    <source>
        <strain evidence="1">ATCC PRA-425</strain>
    </source>
</reference>
<dbReference type="GO" id="GO:0005759">
    <property type="term" value="C:mitochondrial matrix"/>
    <property type="evidence" value="ECO:0007669"/>
    <property type="project" value="TreeGrafter"/>
</dbReference>
<dbReference type="PANTHER" id="PTHR21228">
    <property type="entry name" value="FAST LEU-RICH DOMAIN-CONTAINING"/>
    <property type="match status" value="1"/>
</dbReference>
<keyword evidence="2" id="KW-1185">Reference proteome</keyword>
<dbReference type="GO" id="GO:0003723">
    <property type="term" value="F:RNA binding"/>
    <property type="evidence" value="ECO:0007669"/>
    <property type="project" value="TreeGrafter"/>
</dbReference>
<dbReference type="InterPro" id="IPR050870">
    <property type="entry name" value="FAST_kinase"/>
</dbReference>
<dbReference type="OrthoDB" id="418272at2759"/>
<sequence>MAVARLAERHGGRPGKMIGLVHYGLNKLPKEPTSQQDAIEVLGEFRVMVSGKGWDWYREAELTPRNITTMLWCAQKIEDRELGRWWEREIPEVVAKGILDLSTFNVFDLVNLSYTLVSCDSVPTSTIAIQRALETLRALDQSHLREELLKIPPHNLGLLLWATARRELWSGPALQFERFVAELIVDEVVEHFSSQNISNTLWSLARIPVEGAQLKYDVTWRDTVVEKLCERALSIIDTASSQHTSTMLWSLANLLPSKGPMARQLAEALSSRAHIALYKGIDVGLANGLWGCSVLAGNGVVSLAACHQAWSDTNRLVAKIAGFSSSCTGTLARALNAIGLCPPPANTVLWSATLDRAKALADEGKVKEAADMIKVVYFASHSSPVDASDVLESFAIDWVAEAPREVQRFTNQNLIRLAVGMAGVQADEIASLRLPPRKMHVSDNRF</sequence>
<evidence type="ECO:0000313" key="2">
    <source>
        <dbReference type="Proteomes" id="UP000591131"/>
    </source>
</evidence>
<dbReference type="AlphaFoldDB" id="A0A7J6MRN7"/>
<proteinExistence type="predicted"/>
<comment type="caution">
    <text evidence="1">The sequence shown here is derived from an EMBL/GenBank/DDBJ whole genome shotgun (WGS) entry which is preliminary data.</text>
</comment>
<dbReference type="GO" id="GO:0035770">
    <property type="term" value="C:ribonucleoprotein granule"/>
    <property type="evidence" value="ECO:0007669"/>
    <property type="project" value="TreeGrafter"/>
</dbReference>
<dbReference type="GO" id="GO:0000963">
    <property type="term" value="P:mitochondrial RNA processing"/>
    <property type="evidence" value="ECO:0007669"/>
    <property type="project" value="TreeGrafter"/>
</dbReference>
<accession>A0A7J6MRN7</accession>